<dbReference type="AlphaFoldDB" id="A0A843X7X4"/>
<dbReference type="PANTHER" id="PTHR36809">
    <property type="entry name" value="TRANSMEMBRANE PROTEIN"/>
    <property type="match status" value="1"/>
</dbReference>
<gene>
    <name evidence="1" type="ORF">Taro_047431</name>
</gene>
<accession>A0A843X7X4</accession>
<dbReference type="Proteomes" id="UP000652761">
    <property type="component" value="Unassembled WGS sequence"/>
</dbReference>
<evidence type="ECO:0000313" key="2">
    <source>
        <dbReference type="Proteomes" id="UP000652761"/>
    </source>
</evidence>
<proteinExistence type="predicted"/>
<reference evidence="1" key="1">
    <citation type="submission" date="2017-07" db="EMBL/GenBank/DDBJ databases">
        <title>Taro Niue Genome Assembly and Annotation.</title>
        <authorList>
            <person name="Atibalentja N."/>
            <person name="Keating K."/>
            <person name="Fields C.J."/>
        </authorList>
    </citation>
    <scope>NUCLEOTIDE SEQUENCE</scope>
    <source>
        <strain evidence="1">Niue_2</strain>
        <tissue evidence="1">Leaf</tissue>
    </source>
</reference>
<keyword evidence="2" id="KW-1185">Reference proteome</keyword>
<dbReference type="EMBL" id="NMUH01006116">
    <property type="protein sequence ID" value="MQM14500.1"/>
    <property type="molecule type" value="Genomic_DNA"/>
</dbReference>
<evidence type="ECO:0000313" key="1">
    <source>
        <dbReference type="EMBL" id="MQM14500.1"/>
    </source>
</evidence>
<sequence>MEVSAIPRAVSCRPFKAATVPGAPSLRPDALRSCSCTLRRRLGCSGFTGIRAIEGSSDLPPVEVTWQIAVGALAGVTPFVVAGIEFSKRIVS</sequence>
<protein>
    <submittedName>
        <fullName evidence="1">Uncharacterized protein</fullName>
    </submittedName>
</protein>
<name>A0A843X7X4_COLES</name>
<dbReference type="PANTHER" id="PTHR36809:SF1">
    <property type="entry name" value="TRANSMEMBRANE PROTEIN"/>
    <property type="match status" value="1"/>
</dbReference>
<organism evidence="1 2">
    <name type="scientific">Colocasia esculenta</name>
    <name type="common">Wild taro</name>
    <name type="synonym">Arum esculentum</name>
    <dbReference type="NCBI Taxonomy" id="4460"/>
    <lineage>
        <taxon>Eukaryota</taxon>
        <taxon>Viridiplantae</taxon>
        <taxon>Streptophyta</taxon>
        <taxon>Embryophyta</taxon>
        <taxon>Tracheophyta</taxon>
        <taxon>Spermatophyta</taxon>
        <taxon>Magnoliopsida</taxon>
        <taxon>Liliopsida</taxon>
        <taxon>Araceae</taxon>
        <taxon>Aroideae</taxon>
        <taxon>Colocasieae</taxon>
        <taxon>Colocasia</taxon>
    </lineage>
</organism>
<comment type="caution">
    <text evidence="1">The sequence shown here is derived from an EMBL/GenBank/DDBJ whole genome shotgun (WGS) entry which is preliminary data.</text>
</comment>
<dbReference type="OrthoDB" id="2018625at2759"/>